<dbReference type="Proteomes" id="UP000626148">
    <property type="component" value="Unassembled WGS sequence"/>
</dbReference>
<reference evidence="1" key="2">
    <citation type="submission" date="2020-09" db="EMBL/GenBank/DDBJ databases">
        <authorList>
            <person name="Sun Q."/>
            <person name="Kim S."/>
        </authorList>
    </citation>
    <scope>NUCLEOTIDE SEQUENCE</scope>
    <source>
        <strain evidence="1">KCTC 22169</strain>
    </source>
</reference>
<protein>
    <recommendedName>
        <fullName evidence="3">DUF3080 domain-containing protein</fullName>
    </recommendedName>
</protein>
<evidence type="ECO:0008006" key="3">
    <source>
        <dbReference type="Google" id="ProtNLM"/>
    </source>
</evidence>
<dbReference type="AlphaFoldDB" id="A0A918K0L9"/>
<comment type="caution">
    <text evidence="1">The sequence shown here is derived from an EMBL/GenBank/DDBJ whole genome shotgun (WGS) entry which is preliminary data.</text>
</comment>
<keyword evidence="2" id="KW-1185">Reference proteome</keyword>
<reference evidence="1" key="1">
    <citation type="journal article" date="2014" name="Int. J. Syst. Evol. Microbiol.">
        <title>Complete genome sequence of Corynebacterium casei LMG S-19264T (=DSM 44701T), isolated from a smear-ripened cheese.</title>
        <authorList>
            <consortium name="US DOE Joint Genome Institute (JGI-PGF)"/>
            <person name="Walter F."/>
            <person name="Albersmeier A."/>
            <person name="Kalinowski J."/>
            <person name="Ruckert C."/>
        </authorList>
    </citation>
    <scope>NUCLEOTIDE SEQUENCE</scope>
    <source>
        <strain evidence="1">KCTC 22169</strain>
    </source>
</reference>
<gene>
    <name evidence="1" type="ORF">GCM10007392_03020</name>
</gene>
<proteinExistence type="predicted"/>
<accession>A0A918K0L9</accession>
<sequence>MLAALTLAGCGQGGDDLMDDYVARVANVLDAEPAPVDPMALPSYPRPRQLRQPVPDIRIDLLDAWALRGCEVFKLLGERNSILGKVAEPEIRLDYERRLLTLLPQCLGSDIEIEDDLRAELESALAAKRSAFPVHLWNASVANPDYAAYWTGGSEPFAAEDTIDTEGYKAAQSTLSQLVESPMESTGSDWLGALERMGQYPMGGHSLQSMRVAIQRLEQAERLLRAAAEDRRLCPMGPALKELGFARNVMVNIFTGEVQPWLVTVDQRFLAGFDPLSRIHDTLPIQNEPMADYVGVLQAWHDRYRLRIRQQVDAWQALFAACGSQATSAG</sequence>
<dbReference type="Pfam" id="PF11279">
    <property type="entry name" value="DUF3080"/>
    <property type="match status" value="1"/>
</dbReference>
<name>A0A918K0L9_9GAMM</name>
<evidence type="ECO:0000313" key="2">
    <source>
        <dbReference type="Proteomes" id="UP000626148"/>
    </source>
</evidence>
<evidence type="ECO:0000313" key="1">
    <source>
        <dbReference type="EMBL" id="GGX39872.1"/>
    </source>
</evidence>
<organism evidence="1 2">
    <name type="scientific">Saccharospirillum salsuginis</name>
    <dbReference type="NCBI Taxonomy" id="418750"/>
    <lineage>
        <taxon>Bacteria</taxon>
        <taxon>Pseudomonadati</taxon>
        <taxon>Pseudomonadota</taxon>
        <taxon>Gammaproteobacteria</taxon>
        <taxon>Oceanospirillales</taxon>
        <taxon>Saccharospirillaceae</taxon>
        <taxon>Saccharospirillum</taxon>
    </lineage>
</organism>
<dbReference type="InterPro" id="IPR021431">
    <property type="entry name" value="DUF3080"/>
</dbReference>
<dbReference type="EMBL" id="BMXR01000001">
    <property type="protein sequence ID" value="GGX39872.1"/>
    <property type="molecule type" value="Genomic_DNA"/>
</dbReference>